<keyword evidence="4" id="KW-0624">Polysaccharide degradation</keyword>
<evidence type="ECO:0000256" key="6">
    <source>
        <dbReference type="RuleBase" id="RU000489"/>
    </source>
</evidence>
<dbReference type="PROSITE" id="PS01095">
    <property type="entry name" value="GH18_1"/>
    <property type="match status" value="1"/>
</dbReference>
<evidence type="ECO:0000259" key="9">
    <source>
        <dbReference type="PROSITE" id="PS51910"/>
    </source>
</evidence>
<evidence type="ECO:0000256" key="3">
    <source>
        <dbReference type="ARBA" id="ARBA00022801"/>
    </source>
</evidence>
<dbReference type="RefSeq" id="WP_145271314.1">
    <property type="nucleotide sequence ID" value="NZ_CP036426.1"/>
</dbReference>
<dbReference type="Pfam" id="PF00704">
    <property type="entry name" value="Glyco_hydro_18"/>
    <property type="match status" value="1"/>
</dbReference>
<evidence type="ECO:0000313" key="10">
    <source>
        <dbReference type="EMBL" id="QDV35607.1"/>
    </source>
</evidence>
<comment type="similarity">
    <text evidence="7">Belongs to the glycosyl hydrolase 18 family.</text>
</comment>
<dbReference type="SUPFAM" id="SSF54556">
    <property type="entry name" value="Chitinase insertion domain"/>
    <property type="match status" value="1"/>
</dbReference>
<protein>
    <recommendedName>
        <fullName evidence="2">chitinase</fullName>
        <ecNumber evidence="2">3.2.1.14</ecNumber>
    </recommendedName>
</protein>
<reference evidence="10 11" key="1">
    <citation type="submission" date="2019-02" db="EMBL/GenBank/DDBJ databases">
        <title>Deep-cultivation of Planctomycetes and their phenomic and genomic characterization uncovers novel biology.</title>
        <authorList>
            <person name="Wiegand S."/>
            <person name="Jogler M."/>
            <person name="Boedeker C."/>
            <person name="Pinto D."/>
            <person name="Vollmers J."/>
            <person name="Rivas-Marin E."/>
            <person name="Kohn T."/>
            <person name="Peeters S.H."/>
            <person name="Heuer A."/>
            <person name="Rast P."/>
            <person name="Oberbeckmann S."/>
            <person name="Bunk B."/>
            <person name="Jeske O."/>
            <person name="Meyerdierks A."/>
            <person name="Storesund J.E."/>
            <person name="Kallscheuer N."/>
            <person name="Luecker S."/>
            <person name="Lage O.M."/>
            <person name="Pohl T."/>
            <person name="Merkel B.J."/>
            <person name="Hornburger P."/>
            <person name="Mueller R.-W."/>
            <person name="Bruemmer F."/>
            <person name="Labrenz M."/>
            <person name="Spormann A.M."/>
            <person name="Op den Camp H."/>
            <person name="Overmann J."/>
            <person name="Amann R."/>
            <person name="Jetten M.S.M."/>
            <person name="Mascher T."/>
            <person name="Medema M.H."/>
            <person name="Devos D.P."/>
            <person name="Kaster A.-K."/>
            <person name="Ovreas L."/>
            <person name="Rohde M."/>
            <person name="Galperin M.Y."/>
            <person name="Jogler C."/>
        </authorList>
    </citation>
    <scope>NUCLEOTIDE SEQUENCE [LARGE SCALE GENOMIC DNA]</scope>
    <source>
        <strain evidence="10 11">ElP</strain>
    </source>
</reference>
<comment type="catalytic activity">
    <reaction evidence="1">
        <text>Random endo-hydrolysis of N-acetyl-beta-D-glucosaminide (1-&gt;4)-beta-linkages in chitin and chitodextrins.</text>
        <dbReference type="EC" id="3.2.1.14"/>
    </reaction>
</comment>
<evidence type="ECO:0000256" key="7">
    <source>
        <dbReference type="RuleBase" id="RU004453"/>
    </source>
</evidence>
<dbReference type="SUPFAM" id="SSF51445">
    <property type="entry name" value="(Trans)glycosidases"/>
    <property type="match status" value="1"/>
</dbReference>
<keyword evidence="11" id="KW-1185">Reference proteome</keyword>
<gene>
    <name evidence="10" type="primary">chiA1</name>
    <name evidence="10" type="ORF">ElP_35110</name>
</gene>
<sequence precursor="true">MPRIDQTPRSRAIAVVLLLGLATPISSIAQPADEDMDKVFVGYLYGRPEGLDLGLYTHLCHAFVTADEQGRIRPSRGVPNADLARRAHEAGVRMLVSLGGWGWDEEFAAIVADPEAEDRYVEAVLKLVDESDYDGIDLDWEYPDTEQEVEGFERLVRRFRAGLDAIEEAKWRPMVLTMAASSNPGTLRWLRTGFLLETMDWVNVMTYDFAGDWTDYAGHHSPLFASSKVPGSRRPSTEATMRYLVEERGMPADRLAVGIPLYGRGFAVAEPYAPAKDAPKARIPQGNYANLHRLLDEEGWTRLWDDETKNPWLVAPDRSAVIGYDDAESVAIKTEWAMEQGFRGVFFWQVAADRLPDGSHPLQEAAHKAWEESALPAR</sequence>
<evidence type="ECO:0000256" key="2">
    <source>
        <dbReference type="ARBA" id="ARBA00012729"/>
    </source>
</evidence>
<dbReference type="EMBL" id="CP036426">
    <property type="protein sequence ID" value="QDV35607.1"/>
    <property type="molecule type" value="Genomic_DNA"/>
</dbReference>
<dbReference type="Proteomes" id="UP000317835">
    <property type="component" value="Chromosome"/>
</dbReference>
<dbReference type="Gene3D" id="3.10.50.10">
    <property type="match status" value="1"/>
</dbReference>
<dbReference type="PANTHER" id="PTHR11177:SF317">
    <property type="entry name" value="CHITINASE 12-RELATED"/>
    <property type="match status" value="1"/>
</dbReference>
<evidence type="ECO:0000256" key="1">
    <source>
        <dbReference type="ARBA" id="ARBA00000822"/>
    </source>
</evidence>
<keyword evidence="8" id="KW-0732">Signal</keyword>
<dbReference type="InterPro" id="IPR050314">
    <property type="entry name" value="Glycosyl_Hydrlase_18"/>
</dbReference>
<name>A0A518H459_9BACT</name>
<feature type="chain" id="PRO_5021741764" description="chitinase" evidence="8">
    <location>
        <begin position="30"/>
        <end position="378"/>
    </location>
</feature>
<proteinExistence type="inferred from homology"/>
<dbReference type="SMART" id="SM00636">
    <property type="entry name" value="Glyco_18"/>
    <property type="match status" value="1"/>
</dbReference>
<dbReference type="EC" id="3.2.1.14" evidence="2"/>
<dbReference type="GO" id="GO:0005576">
    <property type="term" value="C:extracellular region"/>
    <property type="evidence" value="ECO:0007669"/>
    <property type="project" value="TreeGrafter"/>
</dbReference>
<feature type="domain" description="GH18" evidence="9">
    <location>
        <begin position="38"/>
        <end position="373"/>
    </location>
</feature>
<dbReference type="GO" id="GO:0006032">
    <property type="term" value="P:chitin catabolic process"/>
    <property type="evidence" value="ECO:0007669"/>
    <property type="project" value="UniProtKB-KW"/>
</dbReference>
<dbReference type="GO" id="GO:0005975">
    <property type="term" value="P:carbohydrate metabolic process"/>
    <property type="evidence" value="ECO:0007669"/>
    <property type="project" value="InterPro"/>
</dbReference>
<keyword evidence="4" id="KW-0146">Chitin degradation</keyword>
<dbReference type="InterPro" id="IPR001579">
    <property type="entry name" value="Glyco_hydro_18_chit_AS"/>
</dbReference>
<organism evidence="10 11">
    <name type="scientific">Tautonia plasticadhaerens</name>
    <dbReference type="NCBI Taxonomy" id="2527974"/>
    <lineage>
        <taxon>Bacteria</taxon>
        <taxon>Pseudomonadati</taxon>
        <taxon>Planctomycetota</taxon>
        <taxon>Planctomycetia</taxon>
        <taxon>Isosphaerales</taxon>
        <taxon>Isosphaeraceae</taxon>
        <taxon>Tautonia</taxon>
    </lineage>
</organism>
<dbReference type="OrthoDB" id="9812811at2"/>
<dbReference type="GO" id="GO:0008061">
    <property type="term" value="F:chitin binding"/>
    <property type="evidence" value="ECO:0007669"/>
    <property type="project" value="InterPro"/>
</dbReference>
<keyword evidence="5 6" id="KW-0326">Glycosidase</keyword>
<dbReference type="InterPro" id="IPR017853">
    <property type="entry name" value="GH"/>
</dbReference>
<evidence type="ECO:0000256" key="4">
    <source>
        <dbReference type="ARBA" id="ARBA00023024"/>
    </source>
</evidence>
<dbReference type="PANTHER" id="PTHR11177">
    <property type="entry name" value="CHITINASE"/>
    <property type="match status" value="1"/>
</dbReference>
<evidence type="ECO:0000256" key="5">
    <source>
        <dbReference type="ARBA" id="ARBA00023295"/>
    </source>
</evidence>
<accession>A0A518H459</accession>
<dbReference type="InterPro" id="IPR001223">
    <property type="entry name" value="Glyco_hydro18_cat"/>
</dbReference>
<dbReference type="InterPro" id="IPR011583">
    <property type="entry name" value="Chitinase_II/V-like_cat"/>
</dbReference>
<dbReference type="AlphaFoldDB" id="A0A518H459"/>
<evidence type="ECO:0000313" key="11">
    <source>
        <dbReference type="Proteomes" id="UP000317835"/>
    </source>
</evidence>
<feature type="signal peptide" evidence="8">
    <location>
        <begin position="1"/>
        <end position="29"/>
    </location>
</feature>
<dbReference type="KEGG" id="tpla:ElP_35110"/>
<dbReference type="Gene3D" id="3.20.20.80">
    <property type="entry name" value="Glycosidases"/>
    <property type="match status" value="1"/>
</dbReference>
<keyword evidence="4" id="KW-0119">Carbohydrate metabolism</keyword>
<dbReference type="GO" id="GO:0008843">
    <property type="term" value="F:endochitinase activity"/>
    <property type="evidence" value="ECO:0007669"/>
    <property type="project" value="UniProtKB-EC"/>
</dbReference>
<dbReference type="InterPro" id="IPR029070">
    <property type="entry name" value="Chitinase_insertion_sf"/>
</dbReference>
<dbReference type="PROSITE" id="PS51910">
    <property type="entry name" value="GH18_2"/>
    <property type="match status" value="1"/>
</dbReference>
<keyword evidence="3 6" id="KW-0378">Hydrolase</keyword>
<evidence type="ECO:0000256" key="8">
    <source>
        <dbReference type="SAM" id="SignalP"/>
    </source>
</evidence>